<feature type="domain" description="Nudix hydrolase" evidence="2">
    <location>
        <begin position="7"/>
        <end position="89"/>
    </location>
</feature>
<dbReference type="PANTHER" id="PTHR43736">
    <property type="entry name" value="ADP-RIBOSE PYROPHOSPHATASE"/>
    <property type="match status" value="1"/>
</dbReference>
<dbReference type="PROSITE" id="PS00893">
    <property type="entry name" value="NUDIX_BOX"/>
    <property type="match status" value="1"/>
</dbReference>
<dbReference type="EMBL" id="UINC01086490">
    <property type="protein sequence ID" value="SVC35008.1"/>
    <property type="molecule type" value="Genomic_DNA"/>
</dbReference>
<name>A0A382LDY2_9ZZZZ</name>
<accession>A0A382LDY2</accession>
<gene>
    <name evidence="3" type="ORF">METZ01_LOCUS287862</name>
</gene>
<dbReference type="GO" id="GO:0016787">
    <property type="term" value="F:hydrolase activity"/>
    <property type="evidence" value="ECO:0007669"/>
    <property type="project" value="UniProtKB-KW"/>
</dbReference>
<reference evidence="3" key="1">
    <citation type="submission" date="2018-05" db="EMBL/GenBank/DDBJ databases">
        <authorList>
            <person name="Lanie J.A."/>
            <person name="Ng W.-L."/>
            <person name="Kazmierczak K.M."/>
            <person name="Andrzejewski T.M."/>
            <person name="Davidsen T.M."/>
            <person name="Wayne K.J."/>
            <person name="Tettelin H."/>
            <person name="Glass J.I."/>
            <person name="Rusch D."/>
            <person name="Podicherti R."/>
            <person name="Tsui H.-C.T."/>
            <person name="Winkler M.E."/>
        </authorList>
    </citation>
    <scope>NUCLEOTIDE SEQUENCE</scope>
</reference>
<organism evidence="3">
    <name type="scientific">marine metagenome</name>
    <dbReference type="NCBI Taxonomy" id="408172"/>
    <lineage>
        <taxon>unclassified sequences</taxon>
        <taxon>metagenomes</taxon>
        <taxon>ecological metagenomes</taxon>
    </lineage>
</organism>
<evidence type="ECO:0000256" key="1">
    <source>
        <dbReference type="ARBA" id="ARBA00022801"/>
    </source>
</evidence>
<dbReference type="AlphaFoldDB" id="A0A382LDY2"/>
<proteinExistence type="predicted"/>
<dbReference type="SUPFAM" id="SSF55811">
    <property type="entry name" value="Nudix"/>
    <property type="match status" value="1"/>
</dbReference>
<dbReference type="Pfam" id="PF00293">
    <property type="entry name" value="NUDIX"/>
    <property type="match status" value="1"/>
</dbReference>
<sequence>MASDKNKIQEVVKAVIFKEEKFLLQLRDNNPAIPYPNSWAFFGGGVNEGERHEEALERELKEELGWRPQKLEYLIKIMNKTVNCNITHY</sequence>
<evidence type="ECO:0000313" key="3">
    <source>
        <dbReference type="EMBL" id="SVC35008.1"/>
    </source>
</evidence>
<keyword evidence="1" id="KW-0378">Hydrolase</keyword>
<protein>
    <recommendedName>
        <fullName evidence="2">Nudix hydrolase domain-containing protein</fullName>
    </recommendedName>
</protein>
<dbReference type="InterPro" id="IPR020084">
    <property type="entry name" value="NUDIX_hydrolase_CS"/>
</dbReference>
<dbReference type="InterPro" id="IPR000086">
    <property type="entry name" value="NUDIX_hydrolase_dom"/>
</dbReference>
<dbReference type="PANTHER" id="PTHR43736:SF2">
    <property type="entry name" value="MUTT_NUDIX FAMILY PROTEIN"/>
    <property type="match status" value="1"/>
</dbReference>
<dbReference type="PROSITE" id="PS51462">
    <property type="entry name" value="NUDIX"/>
    <property type="match status" value="1"/>
</dbReference>
<dbReference type="Gene3D" id="3.90.79.10">
    <property type="entry name" value="Nucleoside Triphosphate Pyrophosphohydrolase"/>
    <property type="match status" value="1"/>
</dbReference>
<feature type="non-terminal residue" evidence="3">
    <location>
        <position position="89"/>
    </location>
</feature>
<dbReference type="InterPro" id="IPR015797">
    <property type="entry name" value="NUDIX_hydrolase-like_dom_sf"/>
</dbReference>
<evidence type="ECO:0000259" key="2">
    <source>
        <dbReference type="PROSITE" id="PS51462"/>
    </source>
</evidence>